<evidence type="ECO:0000313" key="2">
    <source>
        <dbReference type="EMBL" id="AXB41480.1"/>
    </source>
</evidence>
<evidence type="ECO:0000313" key="3">
    <source>
        <dbReference type="Proteomes" id="UP000250434"/>
    </source>
</evidence>
<protein>
    <submittedName>
        <fullName evidence="2">Antibiotic synthesis protein MbtH</fullName>
    </submittedName>
</protein>
<dbReference type="KEGG" id="aab:A4R43_02190"/>
<dbReference type="SMART" id="SM00923">
    <property type="entry name" value="MbtH"/>
    <property type="match status" value="1"/>
</dbReference>
<organism evidence="2 3">
    <name type="scientific">Amycolatopsis albispora</name>
    <dbReference type="NCBI Taxonomy" id="1804986"/>
    <lineage>
        <taxon>Bacteria</taxon>
        <taxon>Bacillati</taxon>
        <taxon>Actinomycetota</taxon>
        <taxon>Actinomycetes</taxon>
        <taxon>Pseudonocardiales</taxon>
        <taxon>Pseudonocardiaceae</taxon>
        <taxon>Amycolatopsis</taxon>
    </lineage>
</organism>
<reference evidence="2 3" key="1">
    <citation type="submission" date="2016-04" db="EMBL/GenBank/DDBJ databases">
        <title>Complete genome sequence and analysis of deep-sea sediment isolate, Amycolatopsis sp. WP1.</title>
        <authorList>
            <person name="Wang H."/>
            <person name="Chen S."/>
            <person name="Wu Q."/>
        </authorList>
    </citation>
    <scope>NUCLEOTIDE SEQUENCE [LARGE SCALE GENOMIC DNA]</scope>
    <source>
        <strain evidence="2 3">WP1</strain>
    </source>
</reference>
<feature type="domain" description="MbtH-like" evidence="1">
    <location>
        <begin position="1"/>
        <end position="49"/>
    </location>
</feature>
<dbReference type="PANTHER" id="PTHR38444">
    <property type="entry name" value="ENTEROBACTIN BIOSYNTHESIS PROTEIN YBDZ"/>
    <property type="match status" value="1"/>
</dbReference>
<dbReference type="SUPFAM" id="SSF160582">
    <property type="entry name" value="MbtH-like"/>
    <property type="match status" value="1"/>
</dbReference>
<dbReference type="RefSeq" id="WP_113690735.1">
    <property type="nucleotide sequence ID" value="NZ_CP015163.1"/>
</dbReference>
<dbReference type="OrthoDB" id="7584480at2"/>
<dbReference type="Gene3D" id="3.90.820.10">
    <property type="entry name" value="Structural Genomics, Unknown Function 30-nov-00 1gh9 Mol_id"/>
    <property type="match status" value="1"/>
</dbReference>
<dbReference type="GO" id="GO:0005829">
    <property type="term" value="C:cytosol"/>
    <property type="evidence" value="ECO:0007669"/>
    <property type="project" value="TreeGrafter"/>
</dbReference>
<dbReference type="Proteomes" id="UP000250434">
    <property type="component" value="Chromosome"/>
</dbReference>
<dbReference type="PANTHER" id="PTHR38444:SF1">
    <property type="entry name" value="ENTEROBACTIN BIOSYNTHESIS PROTEIN YBDZ"/>
    <property type="match status" value="1"/>
</dbReference>
<gene>
    <name evidence="2" type="ORF">A4R43_02190</name>
</gene>
<name>A0A344L0A6_9PSEU</name>
<dbReference type="GO" id="GO:0019290">
    <property type="term" value="P:siderophore biosynthetic process"/>
    <property type="evidence" value="ECO:0007669"/>
    <property type="project" value="TreeGrafter"/>
</dbReference>
<dbReference type="EMBL" id="CP015163">
    <property type="protein sequence ID" value="AXB41480.1"/>
    <property type="molecule type" value="Genomic_DNA"/>
</dbReference>
<keyword evidence="3" id="KW-1185">Reference proteome</keyword>
<proteinExistence type="predicted"/>
<dbReference type="InterPro" id="IPR037407">
    <property type="entry name" value="MLP_fam"/>
</dbReference>
<sequence length="70" mass="7829">MTDTDEMYVIVRNDEEQYSIWRSGRPVPAGWEPVGEPASRDDCLARIGGLWTDMRPASLRAAMSASAEQQ</sequence>
<dbReference type="InterPro" id="IPR038020">
    <property type="entry name" value="MbtH-like_sf"/>
</dbReference>
<dbReference type="AlphaFoldDB" id="A0A344L0A6"/>
<evidence type="ECO:0000259" key="1">
    <source>
        <dbReference type="SMART" id="SM00923"/>
    </source>
</evidence>
<dbReference type="Pfam" id="PF03621">
    <property type="entry name" value="MbtH"/>
    <property type="match status" value="1"/>
</dbReference>
<accession>A0A344L0A6</accession>
<dbReference type="InterPro" id="IPR005153">
    <property type="entry name" value="MbtH-like_dom"/>
</dbReference>